<feature type="transmembrane region" description="Helical" evidence="2">
    <location>
        <begin position="446"/>
        <end position="469"/>
    </location>
</feature>
<proteinExistence type="predicted"/>
<dbReference type="AlphaFoldDB" id="A0A917ZDW7"/>
<keyword evidence="2" id="KW-0472">Membrane</keyword>
<accession>A0A917ZDW7</accession>
<keyword evidence="2" id="KW-0812">Transmembrane</keyword>
<sequence>MGGPTAVLPAPGPQAPAGPPGAAGPPRSPRPPRRPAYQDGLDRFKDAATTEPGRLRIIGAALVVLVLVFGAMTAWQVMDRASSARDVVERSQPLTANAADIYRYLADADATAASGFLAGGQEPKRIRDRYNDDIRRASGLLAEAAANSEGSGTGRRQIAQLNRDLPVYTGLVASARANNRQGLPLGGAYLRYASEKMRTRLLPAAEKLYTAESDRLAADYDAAEALPWAATGLGVVALGGLLWAQRRMFRRTKRVFNVGLLGATAALATVLVWLVVGHTLARGGLTESNDHGAKSLQVLSEARITALKARGDEGLTLVARGSGAVYEETYKADMRQLSSGGSDLRDGALLERALLLADDTSGSGPVNLAIGDVRTWKSVHAQARRSDDSGSYDEAVAYVIGGKDRDGKPVRQPTATVFDALDRNLSLAARQEQAEFEKAANDGRDALGGLAVGAGVLAVLASAAVVLGIGRRLSEYR</sequence>
<gene>
    <name evidence="3" type="ORF">GCM10012280_04290</name>
</gene>
<evidence type="ECO:0008006" key="5">
    <source>
        <dbReference type="Google" id="ProtNLM"/>
    </source>
</evidence>
<keyword evidence="2" id="KW-1133">Transmembrane helix</keyword>
<dbReference type="RefSeq" id="WP_189129688.1">
    <property type="nucleotide sequence ID" value="NZ_BMMS01000001.1"/>
</dbReference>
<evidence type="ECO:0000313" key="3">
    <source>
        <dbReference type="EMBL" id="GGO81016.1"/>
    </source>
</evidence>
<feature type="transmembrane region" description="Helical" evidence="2">
    <location>
        <begin position="57"/>
        <end position="78"/>
    </location>
</feature>
<name>A0A917ZDW7_9ACTN</name>
<evidence type="ECO:0000256" key="1">
    <source>
        <dbReference type="SAM" id="MobiDB-lite"/>
    </source>
</evidence>
<reference evidence="3" key="1">
    <citation type="journal article" date="2014" name="Int. J. Syst. Evol. Microbiol.">
        <title>Complete genome sequence of Corynebacterium casei LMG S-19264T (=DSM 44701T), isolated from a smear-ripened cheese.</title>
        <authorList>
            <consortium name="US DOE Joint Genome Institute (JGI-PGF)"/>
            <person name="Walter F."/>
            <person name="Albersmeier A."/>
            <person name="Kalinowski J."/>
            <person name="Ruckert C."/>
        </authorList>
    </citation>
    <scope>NUCLEOTIDE SEQUENCE</scope>
    <source>
        <strain evidence="3">CGMCC 4.7201</strain>
    </source>
</reference>
<comment type="caution">
    <text evidence="3">The sequence shown here is derived from an EMBL/GenBank/DDBJ whole genome shotgun (WGS) entry which is preliminary data.</text>
</comment>
<dbReference type="Proteomes" id="UP000641932">
    <property type="component" value="Unassembled WGS sequence"/>
</dbReference>
<feature type="region of interest" description="Disordered" evidence="1">
    <location>
        <begin position="1"/>
        <end position="39"/>
    </location>
</feature>
<protein>
    <recommendedName>
        <fullName evidence="5">Secreted protein</fullName>
    </recommendedName>
</protein>
<dbReference type="EMBL" id="BMMS01000001">
    <property type="protein sequence ID" value="GGO81016.1"/>
    <property type="molecule type" value="Genomic_DNA"/>
</dbReference>
<evidence type="ECO:0000313" key="4">
    <source>
        <dbReference type="Proteomes" id="UP000641932"/>
    </source>
</evidence>
<feature type="transmembrane region" description="Helical" evidence="2">
    <location>
        <begin position="225"/>
        <end position="243"/>
    </location>
</feature>
<reference evidence="3" key="2">
    <citation type="submission" date="2020-09" db="EMBL/GenBank/DDBJ databases">
        <authorList>
            <person name="Sun Q."/>
            <person name="Zhou Y."/>
        </authorList>
    </citation>
    <scope>NUCLEOTIDE SEQUENCE</scope>
    <source>
        <strain evidence="3">CGMCC 4.7201</strain>
    </source>
</reference>
<organism evidence="3 4">
    <name type="scientific">Wenjunlia tyrosinilytica</name>
    <dbReference type="NCBI Taxonomy" id="1544741"/>
    <lineage>
        <taxon>Bacteria</taxon>
        <taxon>Bacillati</taxon>
        <taxon>Actinomycetota</taxon>
        <taxon>Actinomycetes</taxon>
        <taxon>Kitasatosporales</taxon>
        <taxon>Streptomycetaceae</taxon>
        <taxon>Wenjunlia</taxon>
    </lineage>
</organism>
<feature type="compositionally biased region" description="Pro residues" evidence="1">
    <location>
        <begin position="10"/>
        <end position="29"/>
    </location>
</feature>
<keyword evidence="4" id="KW-1185">Reference proteome</keyword>
<evidence type="ECO:0000256" key="2">
    <source>
        <dbReference type="SAM" id="Phobius"/>
    </source>
</evidence>
<feature type="transmembrane region" description="Helical" evidence="2">
    <location>
        <begin position="255"/>
        <end position="276"/>
    </location>
</feature>